<organism evidence="1 2">
    <name type="scientific">Grifola frondosa</name>
    <name type="common">Maitake</name>
    <name type="synonym">Polyporus frondosus</name>
    <dbReference type="NCBI Taxonomy" id="5627"/>
    <lineage>
        <taxon>Eukaryota</taxon>
        <taxon>Fungi</taxon>
        <taxon>Dikarya</taxon>
        <taxon>Basidiomycota</taxon>
        <taxon>Agaricomycotina</taxon>
        <taxon>Agaricomycetes</taxon>
        <taxon>Polyporales</taxon>
        <taxon>Grifolaceae</taxon>
        <taxon>Grifola</taxon>
    </lineage>
</organism>
<sequence>MAFAHSSQFVVYNQMGGRERHFQVPWPVYTGRISPWGHGTYADKFLSVTDMVGFVTEDVYIRQDDDLVFSKNCFVHELDQSVEWLAEIPSRYSIASIKFATIIGVDGDRVYDVVFTKVTRSTPPGPSASRPRLCVSEKSTLLYILAFQCLPRAYEKCFIGRRDPAAVEFGSSFPVRRLRHPPMMIDSDDP</sequence>
<evidence type="ECO:0000313" key="2">
    <source>
        <dbReference type="Proteomes" id="UP000092993"/>
    </source>
</evidence>
<gene>
    <name evidence="1" type="ORF">A0H81_08127</name>
</gene>
<dbReference type="AlphaFoldDB" id="A0A1C7M5U6"/>
<reference evidence="1 2" key="1">
    <citation type="submission" date="2016-03" db="EMBL/GenBank/DDBJ databases">
        <title>Whole genome sequencing of Grifola frondosa 9006-11.</title>
        <authorList>
            <person name="Min B."/>
            <person name="Park H."/>
            <person name="Kim J.-G."/>
            <person name="Cho H."/>
            <person name="Oh Y.-L."/>
            <person name="Kong W.-S."/>
            <person name="Choi I.-G."/>
        </authorList>
    </citation>
    <scope>NUCLEOTIDE SEQUENCE [LARGE SCALE GENOMIC DNA]</scope>
    <source>
        <strain evidence="1 2">9006-11</strain>
    </source>
</reference>
<protein>
    <submittedName>
        <fullName evidence="1">Uncharacterized protein</fullName>
    </submittedName>
</protein>
<proteinExistence type="predicted"/>
<name>A0A1C7M5U6_GRIFR</name>
<keyword evidence="2" id="KW-1185">Reference proteome</keyword>
<dbReference type="Proteomes" id="UP000092993">
    <property type="component" value="Unassembled WGS sequence"/>
</dbReference>
<dbReference type="EMBL" id="LUGG01000010">
    <property type="protein sequence ID" value="OBZ71887.1"/>
    <property type="molecule type" value="Genomic_DNA"/>
</dbReference>
<accession>A0A1C7M5U6</accession>
<comment type="caution">
    <text evidence="1">The sequence shown here is derived from an EMBL/GenBank/DDBJ whole genome shotgun (WGS) entry which is preliminary data.</text>
</comment>
<evidence type="ECO:0000313" key="1">
    <source>
        <dbReference type="EMBL" id="OBZ71887.1"/>
    </source>
</evidence>